<protein>
    <recommendedName>
        <fullName evidence="3">Phage protein</fullName>
    </recommendedName>
</protein>
<organism evidence="1 2">
    <name type="scientific">Salibacterium lacus</name>
    <dbReference type="NCBI Taxonomy" id="1898109"/>
    <lineage>
        <taxon>Bacteria</taxon>
        <taxon>Bacillati</taxon>
        <taxon>Bacillota</taxon>
        <taxon>Bacilli</taxon>
        <taxon>Bacillales</taxon>
        <taxon>Bacillaceae</taxon>
    </lineage>
</organism>
<gene>
    <name evidence="1" type="ORF">ACFSUB_08350</name>
</gene>
<evidence type="ECO:0008006" key="3">
    <source>
        <dbReference type="Google" id="ProtNLM"/>
    </source>
</evidence>
<proteinExistence type="predicted"/>
<evidence type="ECO:0000313" key="1">
    <source>
        <dbReference type="EMBL" id="MFD2705476.1"/>
    </source>
</evidence>
<dbReference type="Proteomes" id="UP001597520">
    <property type="component" value="Unassembled WGS sequence"/>
</dbReference>
<evidence type="ECO:0000313" key="2">
    <source>
        <dbReference type="Proteomes" id="UP001597520"/>
    </source>
</evidence>
<name>A0ABW5T0H9_9BACI</name>
<dbReference type="EMBL" id="JBHUML010000002">
    <property type="protein sequence ID" value="MFD2705476.1"/>
    <property type="molecule type" value="Genomic_DNA"/>
</dbReference>
<sequence length="95" mass="11491">MKKVIDGKLFDTKKAEKITGFSRERVVREIHCVHWRWTDGVLYRTKNGIWFEVVDTFYVSDPPDWHVLDEHEVRKLLLNVNPDKFIEWFEDIEEA</sequence>
<comment type="caution">
    <text evidence="1">The sequence shown here is derived from an EMBL/GenBank/DDBJ whole genome shotgun (WGS) entry which is preliminary data.</text>
</comment>
<accession>A0ABW5T0H9</accession>
<reference evidence="2" key="1">
    <citation type="journal article" date="2019" name="Int. J. Syst. Evol. Microbiol.">
        <title>The Global Catalogue of Microorganisms (GCM) 10K type strain sequencing project: providing services to taxonomists for standard genome sequencing and annotation.</title>
        <authorList>
            <consortium name="The Broad Institute Genomics Platform"/>
            <consortium name="The Broad Institute Genome Sequencing Center for Infectious Disease"/>
            <person name="Wu L."/>
            <person name="Ma J."/>
        </authorList>
    </citation>
    <scope>NUCLEOTIDE SEQUENCE [LARGE SCALE GENOMIC DNA]</scope>
    <source>
        <strain evidence="2">KCTC 33792</strain>
    </source>
</reference>
<dbReference type="RefSeq" id="WP_380712718.1">
    <property type="nucleotide sequence ID" value="NZ_JBHUML010000002.1"/>
</dbReference>
<keyword evidence="2" id="KW-1185">Reference proteome</keyword>